<dbReference type="Proteomes" id="UP001225933">
    <property type="component" value="Unassembled WGS sequence"/>
</dbReference>
<proteinExistence type="predicted"/>
<name>A0AAJ1R5L8_9FLAO</name>
<dbReference type="InterPro" id="IPR026444">
    <property type="entry name" value="Secre_tail"/>
</dbReference>
<comment type="caution">
    <text evidence="4">The sequence shown here is derived from an EMBL/GenBank/DDBJ whole genome shotgun (WGS) entry which is preliminary data.</text>
</comment>
<dbReference type="RefSeq" id="WP_214589909.1">
    <property type="nucleotide sequence ID" value="NZ_JAUHGV010000009.1"/>
</dbReference>
<feature type="chain" id="PRO_5042460095" evidence="2">
    <location>
        <begin position="21"/>
        <end position="235"/>
    </location>
</feature>
<evidence type="ECO:0000313" key="4">
    <source>
        <dbReference type="EMBL" id="MDN4012747.1"/>
    </source>
</evidence>
<sequence length="235" mass="26869">MNKNLFFLAIFISCFLSAQADLYNTNWYLRKVVKNNITYNVPQNIEISVPILTFNDQNTTSTNLSSSVCEQSIWGTINNFDITVNNFSFWTYGVGNGNNCTLPENITFSSIYTGYFSQYSPLHSYQITYTGNIKNLILTNYLGDQAFYQSGTLSSNDINQTSEKNILIYPNPANEYLVIKSKDQIEWVKIYNSEGKLILQNKYETKTDISALLKGSYFLELASKNGISRHKFIKE</sequence>
<organism evidence="4 5">
    <name type="scientific">Chryseobacterium gambrini</name>
    <dbReference type="NCBI Taxonomy" id="373672"/>
    <lineage>
        <taxon>Bacteria</taxon>
        <taxon>Pseudomonadati</taxon>
        <taxon>Bacteroidota</taxon>
        <taxon>Flavobacteriia</taxon>
        <taxon>Flavobacteriales</taxon>
        <taxon>Weeksellaceae</taxon>
        <taxon>Chryseobacterium group</taxon>
        <taxon>Chryseobacterium</taxon>
    </lineage>
</organism>
<evidence type="ECO:0000256" key="1">
    <source>
        <dbReference type="ARBA" id="ARBA00022729"/>
    </source>
</evidence>
<accession>A0AAJ1R5L8</accession>
<reference evidence="4" key="1">
    <citation type="submission" date="2023-06" db="EMBL/GenBank/DDBJ databases">
        <title>Two Chryseobacterium gambrini strains from China.</title>
        <authorList>
            <person name="Zeng J."/>
            <person name="Wu Y."/>
        </authorList>
    </citation>
    <scope>NUCLEOTIDE SEQUENCE</scope>
    <source>
        <strain evidence="4">SQ219</strain>
    </source>
</reference>
<protein>
    <submittedName>
        <fullName evidence="4">T9SS type A sorting domain-containing protein</fullName>
    </submittedName>
</protein>
<dbReference type="Pfam" id="PF18962">
    <property type="entry name" value="Por_Secre_tail"/>
    <property type="match status" value="1"/>
</dbReference>
<feature type="signal peptide" evidence="2">
    <location>
        <begin position="1"/>
        <end position="20"/>
    </location>
</feature>
<feature type="domain" description="Secretion system C-terminal sorting" evidence="3">
    <location>
        <begin position="168"/>
        <end position="233"/>
    </location>
</feature>
<keyword evidence="1 2" id="KW-0732">Signal</keyword>
<dbReference type="EMBL" id="JAUHGV010000009">
    <property type="protein sequence ID" value="MDN4012747.1"/>
    <property type="molecule type" value="Genomic_DNA"/>
</dbReference>
<dbReference type="AlphaFoldDB" id="A0AAJ1R5L8"/>
<evidence type="ECO:0000256" key="2">
    <source>
        <dbReference type="SAM" id="SignalP"/>
    </source>
</evidence>
<evidence type="ECO:0000259" key="3">
    <source>
        <dbReference type="Pfam" id="PF18962"/>
    </source>
</evidence>
<dbReference type="NCBIfam" id="TIGR04183">
    <property type="entry name" value="Por_Secre_tail"/>
    <property type="match status" value="1"/>
</dbReference>
<evidence type="ECO:0000313" key="5">
    <source>
        <dbReference type="Proteomes" id="UP001225933"/>
    </source>
</evidence>
<gene>
    <name evidence="4" type="ORF">QX233_09765</name>
</gene>